<gene>
    <name evidence="1" type="ORF">I4902_18320</name>
</gene>
<evidence type="ECO:0000313" key="1">
    <source>
        <dbReference type="EMBL" id="MBG2881205.1"/>
    </source>
</evidence>
<accession>A0ABS0IYX1</accession>
<dbReference type="RefSeq" id="WP_196568809.1">
    <property type="nucleotide sequence ID" value="NZ_JADRYY010000051.1"/>
</dbReference>
<evidence type="ECO:0000313" key="2">
    <source>
        <dbReference type="Proteomes" id="UP000614721"/>
    </source>
</evidence>
<sequence length="53" mass="6019">MQDGKVWLHELGMRISVLPKEVTRVELSRENSIIRGNAPSVARQINDICLMTL</sequence>
<dbReference type="Proteomes" id="UP000614721">
    <property type="component" value="Unassembled WGS sequence"/>
</dbReference>
<comment type="caution">
    <text evidence="1">The sequence shown here is derived from an EMBL/GenBank/DDBJ whole genome shotgun (WGS) entry which is preliminary data.</text>
</comment>
<keyword evidence="2" id="KW-1185">Reference proteome</keyword>
<organism evidence="1 2">
    <name type="scientific">Proteus alimentorum</name>
    <dbReference type="NCBI Taxonomy" id="1973495"/>
    <lineage>
        <taxon>Bacteria</taxon>
        <taxon>Pseudomonadati</taxon>
        <taxon>Pseudomonadota</taxon>
        <taxon>Gammaproteobacteria</taxon>
        <taxon>Enterobacterales</taxon>
        <taxon>Morganellaceae</taxon>
        <taxon>Proteus</taxon>
    </lineage>
</organism>
<name>A0ABS0IYX1_9GAMM</name>
<proteinExistence type="predicted"/>
<protein>
    <submittedName>
        <fullName evidence="1">Uncharacterized protein</fullName>
    </submittedName>
</protein>
<reference evidence="1 2" key="1">
    <citation type="submission" date="2020-11" db="EMBL/GenBank/DDBJ databases">
        <title>Enhanced detection system for hospital associated transmission using whole genome sequencing surveillance.</title>
        <authorList>
            <person name="Harrison L.H."/>
            <person name="Van Tyne D."/>
            <person name="Marsh J.W."/>
            <person name="Griffith M.P."/>
            <person name="Snyder D.J."/>
            <person name="Cooper V.S."/>
            <person name="Mustapha M."/>
        </authorList>
    </citation>
    <scope>NUCLEOTIDE SEQUENCE [LARGE SCALE GENOMIC DNA]</scope>
    <source>
        <strain evidence="1 2">PR00075</strain>
    </source>
</reference>
<dbReference type="EMBL" id="JADSJP010000060">
    <property type="protein sequence ID" value="MBG2881205.1"/>
    <property type="molecule type" value="Genomic_DNA"/>
</dbReference>